<feature type="region of interest" description="Disordered" evidence="1">
    <location>
        <begin position="146"/>
        <end position="184"/>
    </location>
</feature>
<dbReference type="PANTHER" id="PTHR11439:SF467">
    <property type="entry name" value="INTEGRASE CATALYTIC DOMAIN-CONTAINING PROTEIN"/>
    <property type="match status" value="1"/>
</dbReference>
<dbReference type="CDD" id="cd09272">
    <property type="entry name" value="RNase_HI_RT_Ty1"/>
    <property type="match status" value="1"/>
</dbReference>
<feature type="compositionally biased region" description="Low complexity" evidence="1">
    <location>
        <begin position="519"/>
        <end position="530"/>
    </location>
</feature>
<dbReference type="Pfam" id="PF14223">
    <property type="entry name" value="Retrotran_gag_2"/>
    <property type="match status" value="1"/>
</dbReference>
<proteinExistence type="predicted"/>
<protein>
    <submittedName>
        <fullName evidence="3">Retrovirus-related pol polyprotein from transposon TNT 1-94</fullName>
    </submittedName>
</protein>
<dbReference type="EMBL" id="BQNB010015760">
    <property type="protein sequence ID" value="GJT43808.1"/>
    <property type="molecule type" value="Genomic_DNA"/>
</dbReference>
<dbReference type="InterPro" id="IPR057670">
    <property type="entry name" value="SH3_retrovirus"/>
</dbReference>
<dbReference type="PANTHER" id="PTHR11439">
    <property type="entry name" value="GAG-POL-RELATED RETROTRANSPOSON"/>
    <property type="match status" value="1"/>
</dbReference>
<feature type="region of interest" description="Disordered" evidence="1">
    <location>
        <begin position="512"/>
        <end position="572"/>
    </location>
</feature>
<dbReference type="InterPro" id="IPR025724">
    <property type="entry name" value="GAG-pre-integrase_dom"/>
</dbReference>
<dbReference type="Proteomes" id="UP001151760">
    <property type="component" value="Unassembled WGS sequence"/>
</dbReference>
<dbReference type="Pfam" id="PF07727">
    <property type="entry name" value="RVT_2"/>
    <property type="match status" value="1"/>
</dbReference>
<dbReference type="PROSITE" id="PS50994">
    <property type="entry name" value="INTEGRASE"/>
    <property type="match status" value="1"/>
</dbReference>
<gene>
    <name evidence="3" type="ORF">Tco_0952523</name>
</gene>
<keyword evidence="4" id="KW-1185">Reference proteome</keyword>
<dbReference type="InterPro" id="IPR012337">
    <property type="entry name" value="RNaseH-like_sf"/>
</dbReference>
<evidence type="ECO:0000313" key="4">
    <source>
        <dbReference type="Proteomes" id="UP001151760"/>
    </source>
</evidence>
<evidence type="ECO:0000256" key="1">
    <source>
        <dbReference type="SAM" id="MobiDB-lite"/>
    </source>
</evidence>
<comment type="caution">
    <text evidence="3">The sequence shown here is derived from an EMBL/GenBank/DDBJ whole genome shotgun (WGS) entry which is preliminary data.</text>
</comment>
<dbReference type="Pfam" id="PF25597">
    <property type="entry name" value="SH3_retrovirus"/>
    <property type="match status" value="1"/>
</dbReference>
<dbReference type="Pfam" id="PF13976">
    <property type="entry name" value="gag_pre-integrs"/>
    <property type="match status" value="1"/>
</dbReference>
<dbReference type="InterPro" id="IPR001584">
    <property type="entry name" value="Integrase_cat-core"/>
</dbReference>
<accession>A0ABQ5DXT5</accession>
<dbReference type="Gene3D" id="3.30.420.10">
    <property type="entry name" value="Ribonuclease H-like superfamily/Ribonuclease H"/>
    <property type="match status" value="1"/>
</dbReference>
<feature type="compositionally biased region" description="Basic and acidic residues" evidence="1">
    <location>
        <begin position="150"/>
        <end position="161"/>
    </location>
</feature>
<evidence type="ECO:0000313" key="3">
    <source>
        <dbReference type="EMBL" id="GJT43808.1"/>
    </source>
</evidence>
<dbReference type="Pfam" id="PF22936">
    <property type="entry name" value="Pol_BBD"/>
    <property type="match status" value="1"/>
</dbReference>
<evidence type="ECO:0000259" key="2">
    <source>
        <dbReference type="PROSITE" id="PS50994"/>
    </source>
</evidence>
<reference evidence="3" key="1">
    <citation type="journal article" date="2022" name="Int. J. Mol. Sci.">
        <title>Draft Genome of Tanacetum Coccineum: Genomic Comparison of Closely Related Tanacetum-Family Plants.</title>
        <authorList>
            <person name="Yamashiro T."/>
            <person name="Shiraishi A."/>
            <person name="Nakayama K."/>
            <person name="Satake H."/>
        </authorList>
    </citation>
    <scope>NUCLEOTIDE SEQUENCE</scope>
</reference>
<organism evidence="3 4">
    <name type="scientific">Tanacetum coccineum</name>
    <dbReference type="NCBI Taxonomy" id="301880"/>
    <lineage>
        <taxon>Eukaryota</taxon>
        <taxon>Viridiplantae</taxon>
        <taxon>Streptophyta</taxon>
        <taxon>Embryophyta</taxon>
        <taxon>Tracheophyta</taxon>
        <taxon>Spermatophyta</taxon>
        <taxon>Magnoliopsida</taxon>
        <taxon>eudicotyledons</taxon>
        <taxon>Gunneridae</taxon>
        <taxon>Pentapetalae</taxon>
        <taxon>asterids</taxon>
        <taxon>campanulids</taxon>
        <taxon>Asterales</taxon>
        <taxon>Asteraceae</taxon>
        <taxon>Asteroideae</taxon>
        <taxon>Anthemideae</taxon>
        <taxon>Anthemidinae</taxon>
        <taxon>Tanacetum</taxon>
    </lineage>
</organism>
<feature type="domain" description="Integrase catalytic" evidence="2">
    <location>
        <begin position="363"/>
        <end position="435"/>
    </location>
</feature>
<sequence length="920" mass="103563">MAEEDRQALGAVKLSLAKNVAYNVVNEKTTYGLLKALSNMYEKPSASNKVFLIRQLVNTKMNEGASIADHVNEFNSILSRLMSVDIKFDDEVQALLLLSSLPESWSGTVTAVSGSTGSTKLKFDNICDLIIGEDIRRKTSGEYSNSLLSAKDKGSGRKQDRGQNQNRSRSKSKKIGQSKNRQDIMDKEVNMATGDYDDALLCCIENTINDHIMDSGALLHATYCKEELERFKLRSGKVRLVDDKTLDIAGVRDVVLKTSFGTSWTLKDVSLVVAHGYKRGSLYMVEVPSDRINAATDGRGNTALWHQRLGHMSEKGMKILALKGRIPDLQKAVVGFCEPCILGKQKKADPATMLPLSMTSAGRMLKTVPETPQQNGVAERMNRTLNERAKSMRLHAWLPKMFWEDPVTMAAYLINRGPSVPLGFRIPEEEWQGKEVSLAHLKVFGCNSYVKVKDVARDKLDAKSVKCTFIGYGSDEMGYRFWDSKSYKKDQVVLEDSLDNLGNKSIVTKHGLSSKITQSSGGSSDASEGSKNSGSFEDSGRSDEEDYKDRASSEEGGSETPQLRRSTRESRAPWKKANYKEIVSLEKNQTWSLVRLPARKKALQSKWVFRGVDYNEIFSPVVKMTTIRLFLSIVAAENLHLEQLDVKTVFLYGDLDEDIYMTQPEGFQSAGKEENLVCKLKKSLYGLKQALRQWLRHGRNQEAQETVVLRIRDEGFSKKQAPKTEASRRRMARVPYASGVGSMMYTMVCTRPNIAHAMGVVSRFMSNPGREHWEAVKWLLRYLKGTLKATLCFGRKEVVLEGFSDSDYREVYRYVNYRSREACKELVWLKNILEELDRAQTECVLFCDNQSAIHLTKNLVFHGRTKHIKIRYHYIRELVSEGTLSLKKILGAKNPADMLTKVVTTEKLKLCAASTGLRDN</sequence>
<dbReference type="InterPro" id="IPR054722">
    <property type="entry name" value="PolX-like_BBD"/>
</dbReference>
<reference evidence="3" key="2">
    <citation type="submission" date="2022-01" db="EMBL/GenBank/DDBJ databases">
        <authorList>
            <person name="Yamashiro T."/>
            <person name="Shiraishi A."/>
            <person name="Satake H."/>
            <person name="Nakayama K."/>
        </authorList>
    </citation>
    <scope>NUCLEOTIDE SEQUENCE</scope>
</reference>
<feature type="compositionally biased region" description="Basic and acidic residues" evidence="1">
    <location>
        <begin position="538"/>
        <end position="553"/>
    </location>
</feature>
<dbReference type="InterPro" id="IPR036397">
    <property type="entry name" value="RNaseH_sf"/>
</dbReference>
<dbReference type="SUPFAM" id="SSF53098">
    <property type="entry name" value="Ribonuclease H-like"/>
    <property type="match status" value="1"/>
</dbReference>
<name>A0ABQ5DXT5_9ASTR</name>
<dbReference type="InterPro" id="IPR013103">
    <property type="entry name" value="RVT_2"/>
</dbReference>